<dbReference type="EMBL" id="MT774381">
    <property type="protein sequence ID" value="QOR58629.1"/>
    <property type="molecule type" value="Genomic_DNA"/>
</dbReference>
<reference evidence="1 2" key="1">
    <citation type="submission" date="2020-07" db="EMBL/GenBank/DDBJ databases">
        <title>Taxonomic proposal: Crassvirales, a new order of highly abundant and diverse bacterial viruses.</title>
        <authorList>
            <person name="Shkoporov A.N."/>
            <person name="Stockdale S.R."/>
            <person name="Guerin E."/>
            <person name="Ross R.P."/>
            <person name="Hill C."/>
        </authorList>
    </citation>
    <scope>NUCLEOTIDE SEQUENCE [LARGE SCALE GENOMIC DNA]</scope>
</reference>
<organism evidence="1 2">
    <name type="scientific">uncultured phage cr3_1</name>
    <dbReference type="NCBI Taxonomy" id="2772065"/>
    <lineage>
        <taxon>Viruses</taxon>
        <taxon>Duplodnaviria</taxon>
        <taxon>Heunggongvirae</taxon>
        <taxon>Uroviricota</taxon>
        <taxon>Caudoviricetes</taxon>
        <taxon>Crassvirales</taxon>
        <taxon>Intestiviridae</taxon>
        <taxon>Crudevirinae</taxon>
        <taxon>Diorhovirus</taxon>
        <taxon>Diorhovirus intestinalis</taxon>
    </lineage>
</organism>
<name>A0A7M1RYK0_9CAUD</name>
<accession>A0A7M1RYK0</accession>
<sequence>MVLISLTGEHVHHKSCNVCVVDSFDKEQMARKIIYDKHHVRFEDTPIVNTPYYKVYNNITDNRKINLVVEYVEYIGDDSSH</sequence>
<dbReference type="KEGG" id="vg:65129107"/>
<evidence type="ECO:0000313" key="1">
    <source>
        <dbReference type="EMBL" id="QOR58629.1"/>
    </source>
</evidence>
<proteinExistence type="predicted"/>
<protein>
    <submittedName>
        <fullName evidence="1">Uncharacterized protein</fullName>
    </submittedName>
</protein>
<dbReference type="GeneID" id="65129107"/>
<evidence type="ECO:0000313" key="2">
    <source>
        <dbReference type="Proteomes" id="UP000594037"/>
    </source>
</evidence>
<dbReference type="Proteomes" id="UP000594037">
    <property type="component" value="Segment"/>
</dbReference>
<dbReference type="RefSeq" id="YP_010110787.1">
    <property type="nucleotide sequence ID" value="NC_055874.1"/>
</dbReference>
<keyword evidence="2" id="KW-1185">Reference proteome</keyword>